<dbReference type="Proteomes" id="UP001164746">
    <property type="component" value="Chromosome 2"/>
</dbReference>
<sequence length="235" mass="26636">MANNYMANCQAHWKGITPDEVADYYSNWADTQQYDQDLEPGVYNGPVIIADEMANSFLDCRDNIRIIDIACGTGRVGEELAHYGFKQIDGLDPSAGMLKQCQQKGIYKKLYQEFCSDNTLPVEDGVYDCAVVSGGMGEGHIPCSGLQEMCRIVKPGGMVLIVMRKEYLQYVGEYTERLEPIIEKMEHENKWELLERREVSNYSFNRDGVLFKMKVKKNTVDHISALESLPKKIPA</sequence>
<evidence type="ECO:0000259" key="1">
    <source>
        <dbReference type="Pfam" id="PF13649"/>
    </source>
</evidence>
<protein>
    <submittedName>
        <fullName evidence="2">MET27-like protein</fullName>
    </submittedName>
</protein>
<organism evidence="2 3">
    <name type="scientific">Mya arenaria</name>
    <name type="common">Soft-shell clam</name>
    <dbReference type="NCBI Taxonomy" id="6604"/>
    <lineage>
        <taxon>Eukaryota</taxon>
        <taxon>Metazoa</taxon>
        <taxon>Spiralia</taxon>
        <taxon>Lophotrochozoa</taxon>
        <taxon>Mollusca</taxon>
        <taxon>Bivalvia</taxon>
        <taxon>Autobranchia</taxon>
        <taxon>Heteroconchia</taxon>
        <taxon>Euheterodonta</taxon>
        <taxon>Imparidentia</taxon>
        <taxon>Neoheterodontei</taxon>
        <taxon>Myida</taxon>
        <taxon>Myoidea</taxon>
        <taxon>Myidae</taxon>
        <taxon>Mya</taxon>
    </lineage>
</organism>
<dbReference type="Gene3D" id="3.40.50.150">
    <property type="entry name" value="Vaccinia Virus protein VP39"/>
    <property type="match status" value="1"/>
</dbReference>
<evidence type="ECO:0000313" key="2">
    <source>
        <dbReference type="EMBL" id="WAQ97367.1"/>
    </source>
</evidence>
<evidence type="ECO:0000313" key="3">
    <source>
        <dbReference type="Proteomes" id="UP001164746"/>
    </source>
</evidence>
<proteinExistence type="predicted"/>
<keyword evidence="3" id="KW-1185">Reference proteome</keyword>
<dbReference type="PANTHER" id="PTHR43591">
    <property type="entry name" value="METHYLTRANSFERASE"/>
    <property type="match status" value="1"/>
</dbReference>
<dbReference type="CDD" id="cd02440">
    <property type="entry name" value="AdoMet_MTases"/>
    <property type="match status" value="1"/>
</dbReference>
<feature type="domain" description="Methyltransferase" evidence="1">
    <location>
        <begin position="66"/>
        <end position="157"/>
    </location>
</feature>
<reference evidence="2" key="1">
    <citation type="submission" date="2022-11" db="EMBL/GenBank/DDBJ databases">
        <title>Centuries of genome instability and evolution in soft-shell clam transmissible cancer (bioRxiv).</title>
        <authorList>
            <person name="Hart S.F.M."/>
            <person name="Yonemitsu M.A."/>
            <person name="Giersch R.M."/>
            <person name="Beal B.F."/>
            <person name="Arriagada G."/>
            <person name="Davis B.W."/>
            <person name="Ostrander E.A."/>
            <person name="Goff S.P."/>
            <person name="Metzger M.J."/>
        </authorList>
    </citation>
    <scope>NUCLEOTIDE SEQUENCE</scope>
    <source>
        <strain evidence="2">MELC-2E11</strain>
        <tissue evidence="2">Siphon/mantle</tissue>
    </source>
</reference>
<dbReference type="PANTHER" id="PTHR43591:SF101">
    <property type="entry name" value="METHYLTRANSFERASE-LIKE PROTEIN 27"/>
    <property type="match status" value="1"/>
</dbReference>
<accession>A0ABY7DKY9</accession>
<gene>
    <name evidence="2" type="ORF">MAR_030057</name>
</gene>
<name>A0ABY7DKY9_MYAAR</name>
<dbReference type="SUPFAM" id="SSF53335">
    <property type="entry name" value="S-adenosyl-L-methionine-dependent methyltransferases"/>
    <property type="match status" value="1"/>
</dbReference>
<dbReference type="InterPro" id="IPR041698">
    <property type="entry name" value="Methyltransf_25"/>
</dbReference>
<dbReference type="EMBL" id="CP111013">
    <property type="protein sequence ID" value="WAQ97367.1"/>
    <property type="molecule type" value="Genomic_DNA"/>
</dbReference>
<dbReference type="Pfam" id="PF13649">
    <property type="entry name" value="Methyltransf_25"/>
    <property type="match status" value="1"/>
</dbReference>
<dbReference type="InterPro" id="IPR029063">
    <property type="entry name" value="SAM-dependent_MTases_sf"/>
</dbReference>